<dbReference type="EMBL" id="MCFF01000016">
    <property type="protein sequence ID" value="ORZ17500.1"/>
    <property type="molecule type" value="Genomic_DNA"/>
</dbReference>
<dbReference type="AlphaFoldDB" id="A0A1Y2GP71"/>
<comment type="caution">
    <text evidence="1">The sequence shown here is derived from an EMBL/GenBank/DDBJ whole genome shotgun (WGS) entry which is preliminary data.</text>
</comment>
<reference evidence="1 2" key="1">
    <citation type="submission" date="2016-07" db="EMBL/GenBank/DDBJ databases">
        <title>Pervasive Adenine N6-methylation of Active Genes in Fungi.</title>
        <authorList>
            <consortium name="DOE Joint Genome Institute"/>
            <person name="Mondo S.J."/>
            <person name="Dannebaum R.O."/>
            <person name="Kuo R.C."/>
            <person name="Labutti K."/>
            <person name="Haridas S."/>
            <person name="Kuo A."/>
            <person name="Salamov A."/>
            <person name="Ahrendt S.R."/>
            <person name="Lipzen A."/>
            <person name="Sullivan W."/>
            <person name="Andreopoulos W.B."/>
            <person name="Clum A."/>
            <person name="Lindquist E."/>
            <person name="Daum C."/>
            <person name="Ramamoorthy G.K."/>
            <person name="Gryganskyi A."/>
            <person name="Culley D."/>
            <person name="Magnuson J.K."/>
            <person name="James T.Y."/>
            <person name="O'Malley M.A."/>
            <person name="Stajich J.E."/>
            <person name="Spatafora J.W."/>
            <person name="Visel A."/>
            <person name="Grigoriev I.V."/>
        </authorList>
    </citation>
    <scope>NUCLEOTIDE SEQUENCE [LARGE SCALE GENOMIC DNA]</scope>
    <source>
        <strain evidence="1 2">NRRL 3116</strain>
    </source>
</reference>
<evidence type="ECO:0000313" key="1">
    <source>
        <dbReference type="EMBL" id="ORZ17500.1"/>
    </source>
</evidence>
<evidence type="ECO:0000313" key="2">
    <source>
        <dbReference type="Proteomes" id="UP000193648"/>
    </source>
</evidence>
<dbReference type="GeneID" id="33568365"/>
<keyword evidence="2" id="KW-1185">Reference proteome</keyword>
<dbReference type="RefSeq" id="XP_021881887.1">
    <property type="nucleotide sequence ID" value="XM_022026522.1"/>
</dbReference>
<name>A0A1Y2GP71_9FUNG</name>
<dbReference type="InParanoid" id="A0A1Y2GP71"/>
<dbReference type="Proteomes" id="UP000193648">
    <property type="component" value="Unassembled WGS sequence"/>
</dbReference>
<sequence>MSVPISEMVKYDDKFLGDIHSIQLQTTRVSLYPHHASVLPRPKDYLTRANKRKNMAFRKTNVFVREHIESVNRTDINVLTVMGGVVRLIDKQVYFLLVNVIHPKTKALANNELMVVQGYSKRKRDGQMNMATLNTNITRGGESVKNNVTEVCVT</sequence>
<accession>A0A1Y2GP71</accession>
<organism evidence="1 2">
    <name type="scientific">Lobosporangium transversale</name>
    <dbReference type="NCBI Taxonomy" id="64571"/>
    <lineage>
        <taxon>Eukaryota</taxon>
        <taxon>Fungi</taxon>
        <taxon>Fungi incertae sedis</taxon>
        <taxon>Mucoromycota</taxon>
        <taxon>Mortierellomycotina</taxon>
        <taxon>Mortierellomycetes</taxon>
        <taxon>Mortierellales</taxon>
        <taxon>Mortierellaceae</taxon>
        <taxon>Lobosporangium</taxon>
    </lineage>
</organism>
<proteinExistence type="predicted"/>
<gene>
    <name evidence="1" type="ORF">BCR41DRAFT_370313</name>
</gene>
<protein>
    <submittedName>
        <fullName evidence="1">Uncharacterized protein</fullName>
    </submittedName>
</protein>